<dbReference type="InterPro" id="IPR047122">
    <property type="entry name" value="Trans-enoyl_RdTase-like"/>
</dbReference>
<dbReference type="EMBL" id="AMGV01000012">
    <property type="protein sequence ID" value="KEF53790.1"/>
    <property type="molecule type" value="Genomic_DNA"/>
</dbReference>
<feature type="domain" description="Enoyl reductase (ER)" evidence="3">
    <location>
        <begin position="16"/>
        <end position="336"/>
    </location>
</feature>
<dbReference type="GeneID" id="25285096"/>
<dbReference type="SUPFAM" id="SSF50129">
    <property type="entry name" value="GroES-like"/>
    <property type="match status" value="1"/>
</dbReference>
<dbReference type="InterPro" id="IPR036291">
    <property type="entry name" value="NAD(P)-bd_dom_sf"/>
</dbReference>
<dbReference type="PANTHER" id="PTHR45348">
    <property type="entry name" value="HYPOTHETICAL OXIDOREDUCTASE (EUROFUNG)"/>
    <property type="match status" value="1"/>
</dbReference>
<evidence type="ECO:0000313" key="5">
    <source>
        <dbReference type="Proteomes" id="UP000027920"/>
    </source>
</evidence>
<dbReference type="CDD" id="cd08249">
    <property type="entry name" value="enoyl_reductase_like"/>
    <property type="match status" value="1"/>
</dbReference>
<gene>
    <name evidence="4" type="ORF">A1O9_10191</name>
</gene>
<dbReference type="OrthoDB" id="9992527at2759"/>
<evidence type="ECO:0000313" key="4">
    <source>
        <dbReference type="EMBL" id="KEF53790.1"/>
    </source>
</evidence>
<keyword evidence="2" id="KW-0560">Oxidoreductase</keyword>
<dbReference type="InterPro" id="IPR020843">
    <property type="entry name" value="ER"/>
</dbReference>
<dbReference type="Pfam" id="PF08240">
    <property type="entry name" value="ADH_N"/>
    <property type="match status" value="1"/>
</dbReference>
<protein>
    <recommendedName>
        <fullName evidence="3">Enoyl reductase (ER) domain-containing protein</fullName>
    </recommendedName>
</protein>
<dbReference type="AlphaFoldDB" id="A0A072PE34"/>
<comment type="caution">
    <text evidence="4">The sequence shown here is derived from an EMBL/GenBank/DDBJ whole genome shotgun (WGS) entry which is preliminary data.</text>
</comment>
<dbReference type="Gene3D" id="3.40.50.720">
    <property type="entry name" value="NAD(P)-binding Rossmann-like Domain"/>
    <property type="match status" value="1"/>
</dbReference>
<organism evidence="4 5">
    <name type="scientific">Exophiala aquamarina CBS 119918</name>
    <dbReference type="NCBI Taxonomy" id="1182545"/>
    <lineage>
        <taxon>Eukaryota</taxon>
        <taxon>Fungi</taxon>
        <taxon>Dikarya</taxon>
        <taxon>Ascomycota</taxon>
        <taxon>Pezizomycotina</taxon>
        <taxon>Eurotiomycetes</taxon>
        <taxon>Chaetothyriomycetidae</taxon>
        <taxon>Chaetothyriales</taxon>
        <taxon>Herpotrichiellaceae</taxon>
        <taxon>Exophiala</taxon>
    </lineage>
</organism>
<keyword evidence="5" id="KW-1185">Reference proteome</keyword>
<name>A0A072PE34_9EURO</name>
<dbReference type="GO" id="GO:0016651">
    <property type="term" value="F:oxidoreductase activity, acting on NAD(P)H"/>
    <property type="evidence" value="ECO:0007669"/>
    <property type="project" value="InterPro"/>
</dbReference>
<dbReference type="STRING" id="1182545.A0A072PE34"/>
<dbReference type="PANTHER" id="PTHR45348:SF2">
    <property type="entry name" value="ZINC-TYPE ALCOHOL DEHYDROGENASE-LIKE PROTEIN C2E1P3.01"/>
    <property type="match status" value="1"/>
</dbReference>
<comment type="similarity">
    <text evidence="1">Belongs to the zinc-containing alcohol dehydrogenase family.</text>
</comment>
<dbReference type="InterPro" id="IPR011032">
    <property type="entry name" value="GroES-like_sf"/>
</dbReference>
<dbReference type="RefSeq" id="XP_013256380.1">
    <property type="nucleotide sequence ID" value="XM_013400926.1"/>
</dbReference>
<proteinExistence type="inferred from homology"/>
<evidence type="ECO:0000256" key="2">
    <source>
        <dbReference type="ARBA" id="ARBA00023002"/>
    </source>
</evidence>
<dbReference type="SUPFAM" id="SSF51735">
    <property type="entry name" value="NAD(P)-binding Rossmann-fold domains"/>
    <property type="match status" value="1"/>
</dbReference>
<evidence type="ECO:0000259" key="3">
    <source>
        <dbReference type="SMART" id="SM00829"/>
    </source>
</evidence>
<dbReference type="Proteomes" id="UP000027920">
    <property type="component" value="Unassembled WGS sequence"/>
</dbReference>
<dbReference type="InterPro" id="IPR013154">
    <property type="entry name" value="ADH-like_N"/>
</dbReference>
<accession>A0A072PE34</accession>
<evidence type="ECO:0000256" key="1">
    <source>
        <dbReference type="ARBA" id="ARBA00008072"/>
    </source>
</evidence>
<reference evidence="4 5" key="1">
    <citation type="submission" date="2013-03" db="EMBL/GenBank/DDBJ databases">
        <title>The Genome Sequence of Exophiala aquamarina CBS 119918.</title>
        <authorList>
            <consortium name="The Broad Institute Genomics Platform"/>
            <person name="Cuomo C."/>
            <person name="de Hoog S."/>
            <person name="Gorbushina A."/>
            <person name="Walker B."/>
            <person name="Young S.K."/>
            <person name="Zeng Q."/>
            <person name="Gargeya S."/>
            <person name="Fitzgerald M."/>
            <person name="Haas B."/>
            <person name="Abouelleil A."/>
            <person name="Allen A.W."/>
            <person name="Alvarado L."/>
            <person name="Arachchi H.M."/>
            <person name="Berlin A.M."/>
            <person name="Chapman S.B."/>
            <person name="Gainer-Dewar J."/>
            <person name="Goldberg J."/>
            <person name="Griggs A."/>
            <person name="Gujja S."/>
            <person name="Hansen M."/>
            <person name="Howarth C."/>
            <person name="Imamovic A."/>
            <person name="Ireland A."/>
            <person name="Larimer J."/>
            <person name="McCowan C."/>
            <person name="Murphy C."/>
            <person name="Pearson M."/>
            <person name="Poon T.W."/>
            <person name="Priest M."/>
            <person name="Roberts A."/>
            <person name="Saif S."/>
            <person name="Shea T."/>
            <person name="Sisk P."/>
            <person name="Sykes S."/>
            <person name="Wortman J."/>
            <person name="Nusbaum C."/>
            <person name="Birren B."/>
        </authorList>
    </citation>
    <scope>NUCLEOTIDE SEQUENCE [LARGE SCALE GENOMIC DNA]</scope>
    <source>
        <strain evidence="4 5">CBS 119918</strain>
    </source>
</reference>
<dbReference type="VEuPathDB" id="FungiDB:A1O9_10191"/>
<dbReference type="Gene3D" id="3.90.180.10">
    <property type="entry name" value="Medium-chain alcohol dehydrogenases, catalytic domain"/>
    <property type="match status" value="1"/>
</dbReference>
<dbReference type="SMART" id="SM00829">
    <property type="entry name" value="PKS_ER"/>
    <property type="match status" value="1"/>
</dbReference>
<sequence>MAVPQTQRALLLTRIGQPLTLVTDRPVPQPGPNQVQVKVSIAGPNPHDQLSRDIGLFVEEFLPVAITNDVVGTVTALGSNVASFAVGDVVFGQANFEKGSPQNGTQEYCVLDSDFTAKVPHGVSPDEAATLPTNSATSVISLFDEASLGLPAPWAPDATNLDLKTKSILIVGGGTSCGKFGVQLASLAGLGTIVVVGGPENELKSYGATHVLDRHLPYEELLGKIREVVSDDLLYAYDTANPPEGQILAINALSSTKRGRFARLLPIGPVDESKLEPKKAGFELCDIHGSCHAHPVLSKTYWERLPGFLCEGKIKPGKYEVAHGLDVDAFNALLDRYRDYLPVVKTHFHI</sequence>
<dbReference type="HOGENOM" id="CLU_026673_16_5_1"/>